<dbReference type="InterPro" id="IPR019920">
    <property type="entry name" value="F420-binding_dom_put"/>
</dbReference>
<dbReference type="InterPro" id="IPR011576">
    <property type="entry name" value="Pyridox_Oxase_N"/>
</dbReference>
<keyword evidence="1" id="KW-0560">Oxidoreductase</keyword>
<dbReference type="AlphaFoldDB" id="A0A1N6WKG7"/>
<dbReference type="GO" id="GO:0005829">
    <property type="term" value="C:cytosol"/>
    <property type="evidence" value="ECO:0007669"/>
    <property type="project" value="TreeGrafter"/>
</dbReference>
<dbReference type="Proteomes" id="UP000186096">
    <property type="component" value="Unassembled WGS sequence"/>
</dbReference>
<dbReference type="Pfam" id="PF01243">
    <property type="entry name" value="PNPOx_N"/>
    <property type="match status" value="1"/>
</dbReference>
<feature type="domain" description="Pyridoxamine 5'-phosphate oxidase N-terminal" evidence="2">
    <location>
        <begin position="4"/>
        <end position="129"/>
    </location>
</feature>
<dbReference type="Gene3D" id="2.30.110.10">
    <property type="entry name" value="Electron Transport, Fmn-binding Protein, Chain A"/>
    <property type="match status" value="1"/>
</dbReference>
<dbReference type="EMBL" id="FTNI01000004">
    <property type="protein sequence ID" value="SIQ90538.1"/>
    <property type="molecule type" value="Genomic_DNA"/>
</dbReference>
<dbReference type="NCBIfam" id="TIGR03618">
    <property type="entry name" value="Rv1155_F420"/>
    <property type="match status" value="1"/>
</dbReference>
<dbReference type="InterPro" id="IPR052019">
    <property type="entry name" value="F420H2_bilvrd_red/Heme_oxyg"/>
</dbReference>
<dbReference type="OrthoDB" id="1094370at2"/>
<dbReference type="RefSeq" id="WP_030507587.1">
    <property type="nucleotide sequence ID" value="NZ_CP192071.1"/>
</dbReference>
<sequence length="136" mass="15619">MDLDKAREFVRSNHRAVMLTRYPDGRPQTSPVTVGCDKDGYIVISSRETAVKTRNLRENPQVVLTVMTDAFYGEWMQIEGVAHVVSLPDAMEHLVQYYRDISGEHPDWDDYRAAMIRDKRVVIRVEPTRAGPDFHG</sequence>
<evidence type="ECO:0000313" key="3">
    <source>
        <dbReference type="EMBL" id="SIQ90538.1"/>
    </source>
</evidence>
<accession>A0A1N6WKG7</accession>
<dbReference type="GO" id="GO:0070967">
    <property type="term" value="F:coenzyme F420 binding"/>
    <property type="evidence" value="ECO:0007669"/>
    <property type="project" value="TreeGrafter"/>
</dbReference>
<protein>
    <submittedName>
        <fullName evidence="3">PPOX class probable F420-dependent enzyme</fullName>
    </submittedName>
</protein>
<proteinExistence type="predicted"/>
<name>A0A1N6WKG7_9ACTN</name>
<dbReference type="InterPro" id="IPR012349">
    <property type="entry name" value="Split_barrel_FMN-bd"/>
</dbReference>
<dbReference type="GeneID" id="97498944"/>
<evidence type="ECO:0000256" key="1">
    <source>
        <dbReference type="ARBA" id="ARBA00023002"/>
    </source>
</evidence>
<gene>
    <name evidence="3" type="ORF">SAMN05421833_104242</name>
</gene>
<keyword evidence="4" id="KW-1185">Reference proteome</keyword>
<dbReference type="PANTHER" id="PTHR35176">
    <property type="entry name" value="HEME OXYGENASE HI_0854-RELATED"/>
    <property type="match status" value="1"/>
</dbReference>
<evidence type="ECO:0000313" key="4">
    <source>
        <dbReference type="Proteomes" id="UP000186096"/>
    </source>
</evidence>
<dbReference type="SUPFAM" id="SSF50475">
    <property type="entry name" value="FMN-binding split barrel"/>
    <property type="match status" value="1"/>
</dbReference>
<dbReference type="STRING" id="58117.SAMN05421833_104242"/>
<dbReference type="GO" id="GO:0016627">
    <property type="term" value="F:oxidoreductase activity, acting on the CH-CH group of donors"/>
    <property type="evidence" value="ECO:0007669"/>
    <property type="project" value="TreeGrafter"/>
</dbReference>
<evidence type="ECO:0000259" key="2">
    <source>
        <dbReference type="Pfam" id="PF01243"/>
    </source>
</evidence>
<organism evidence="3 4">
    <name type="scientific">Microbispora rosea</name>
    <dbReference type="NCBI Taxonomy" id="58117"/>
    <lineage>
        <taxon>Bacteria</taxon>
        <taxon>Bacillati</taxon>
        <taxon>Actinomycetota</taxon>
        <taxon>Actinomycetes</taxon>
        <taxon>Streptosporangiales</taxon>
        <taxon>Streptosporangiaceae</taxon>
        <taxon>Microbispora</taxon>
    </lineage>
</organism>
<dbReference type="PANTHER" id="PTHR35176:SF2">
    <property type="entry name" value="F420H(2)-DEPENDENT REDUCTASE RV1155"/>
    <property type="match status" value="1"/>
</dbReference>
<reference evidence="4" key="1">
    <citation type="submission" date="2017-01" db="EMBL/GenBank/DDBJ databases">
        <authorList>
            <person name="Varghese N."/>
            <person name="Submissions S."/>
        </authorList>
    </citation>
    <scope>NUCLEOTIDE SEQUENCE [LARGE SCALE GENOMIC DNA]</scope>
    <source>
        <strain evidence="4">ATCC 12950</strain>
    </source>
</reference>